<dbReference type="CDD" id="cd06171">
    <property type="entry name" value="Sigma70_r4"/>
    <property type="match status" value="1"/>
</dbReference>
<dbReference type="GO" id="GO:0003677">
    <property type="term" value="F:DNA binding"/>
    <property type="evidence" value="ECO:0007669"/>
    <property type="project" value="InterPro"/>
</dbReference>
<dbReference type="Pfam" id="PF08281">
    <property type="entry name" value="Sigma70_r4_2"/>
    <property type="match status" value="1"/>
</dbReference>
<dbReference type="AlphaFoldDB" id="A0AAW3ZGB5"/>
<keyword evidence="8" id="KW-1185">Reference proteome</keyword>
<proteinExistence type="inferred from homology"/>
<dbReference type="Gene3D" id="1.10.1740.10">
    <property type="match status" value="1"/>
</dbReference>
<feature type="domain" description="RNA polymerase sigma-70 region 2" evidence="5">
    <location>
        <begin position="31"/>
        <end position="99"/>
    </location>
</feature>
<evidence type="ECO:0000259" key="6">
    <source>
        <dbReference type="Pfam" id="PF08281"/>
    </source>
</evidence>
<evidence type="ECO:0000313" key="8">
    <source>
        <dbReference type="Proteomes" id="UP000613768"/>
    </source>
</evidence>
<comment type="similarity">
    <text evidence="1">Belongs to the sigma-70 factor family. ECF subfamily.</text>
</comment>
<dbReference type="InterPro" id="IPR007627">
    <property type="entry name" value="RNA_pol_sigma70_r2"/>
</dbReference>
<name>A0AAW3ZGB5_9GAMM</name>
<dbReference type="InterPro" id="IPR014284">
    <property type="entry name" value="RNA_pol_sigma-70_dom"/>
</dbReference>
<evidence type="ECO:0000313" key="7">
    <source>
        <dbReference type="EMBL" id="MBD8524614.1"/>
    </source>
</evidence>
<dbReference type="SUPFAM" id="SSF88659">
    <property type="entry name" value="Sigma3 and sigma4 domains of RNA polymerase sigma factors"/>
    <property type="match status" value="1"/>
</dbReference>
<evidence type="ECO:0000256" key="1">
    <source>
        <dbReference type="ARBA" id="ARBA00010641"/>
    </source>
</evidence>
<dbReference type="InterPro" id="IPR036388">
    <property type="entry name" value="WH-like_DNA-bd_sf"/>
</dbReference>
<protein>
    <submittedName>
        <fullName evidence="7">Sigma-70 family RNA polymerase sigma factor</fullName>
    </submittedName>
</protein>
<dbReference type="PANTHER" id="PTHR43133:SF62">
    <property type="entry name" value="RNA POLYMERASE SIGMA FACTOR SIGZ"/>
    <property type="match status" value="1"/>
</dbReference>
<feature type="domain" description="RNA polymerase sigma factor 70 region 4 type 2" evidence="6">
    <location>
        <begin position="136"/>
        <end position="186"/>
    </location>
</feature>
<dbReference type="NCBIfam" id="TIGR02937">
    <property type="entry name" value="sigma70-ECF"/>
    <property type="match status" value="1"/>
</dbReference>
<dbReference type="InterPro" id="IPR013325">
    <property type="entry name" value="RNA_pol_sigma_r2"/>
</dbReference>
<dbReference type="GO" id="GO:0016987">
    <property type="term" value="F:sigma factor activity"/>
    <property type="evidence" value="ECO:0007669"/>
    <property type="project" value="UniProtKB-KW"/>
</dbReference>
<dbReference type="InterPro" id="IPR039425">
    <property type="entry name" value="RNA_pol_sigma-70-like"/>
</dbReference>
<keyword evidence="3" id="KW-0731">Sigma factor</keyword>
<dbReference type="EMBL" id="JACYTR010000003">
    <property type="protein sequence ID" value="MBD8524614.1"/>
    <property type="molecule type" value="Genomic_DNA"/>
</dbReference>
<accession>A0AAW3ZGB5</accession>
<keyword evidence="2" id="KW-0805">Transcription regulation</keyword>
<organism evidence="7 8">
    <name type="scientific">Pseudomarimonas arenosa</name>
    <dbReference type="NCBI Taxonomy" id="2774145"/>
    <lineage>
        <taxon>Bacteria</taxon>
        <taxon>Pseudomonadati</taxon>
        <taxon>Pseudomonadota</taxon>
        <taxon>Gammaproteobacteria</taxon>
        <taxon>Lysobacterales</taxon>
        <taxon>Lysobacteraceae</taxon>
        <taxon>Pseudomarimonas</taxon>
    </lineage>
</organism>
<evidence type="ECO:0000256" key="4">
    <source>
        <dbReference type="ARBA" id="ARBA00023163"/>
    </source>
</evidence>
<dbReference type="Gene3D" id="1.10.10.10">
    <property type="entry name" value="Winged helix-like DNA-binding domain superfamily/Winged helix DNA-binding domain"/>
    <property type="match status" value="1"/>
</dbReference>
<sequence>MTLDASDLEAEQPQLWLSQVLRGEQVGLSCLFDHFSSRVYAIALRILRNEQDAEEAVADVFAQVWRRAADFDRARGSVAAWVLRLAHSRAIDRLRRRRARPDLDTTLHPDDPDAPYEVARDPAQELLTGLETQSLVRHAFAILKPEQQRCVALAFLEGLSHQEVAERTGMPLGTVKSHVRRGLMAMRSFLQERGHDRADE</sequence>
<comment type="caution">
    <text evidence="7">The sequence shown here is derived from an EMBL/GenBank/DDBJ whole genome shotgun (WGS) entry which is preliminary data.</text>
</comment>
<evidence type="ECO:0000256" key="3">
    <source>
        <dbReference type="ARBA" id="ARBA00023082"/>
    </source>
</evidence>
<dbReference type="GO" id="GO:0006352">
    <property type="term" value="P:DNA-templated transcription initiation"/>
    <property type="evidence" value="ECO:0007669"/>
    <property type="project" value="InterPro"/>
</dbReference>
<dbReference type="RefSeq" id="WP_192027959.1">
    <property type="nucleotide sequence ID" value="NZ_JACYTR010000003.1"/>
</dbReference>
<dbReference type="PANTHER" id="PTHR43133">
    <property type="entry name" value="RNA POLYMERASE ECF-TYPE SIGMA FACTO"/>
    <property type="match status" value="1"/>
</dbReference>
<dbReference type="InterPro" id="IPR013249">
    <property type="entry name" value="RNA_pol_sigma70_r4_t2"/>
</dbReference>
<keyword evidence="4" id="KW-0804">Transcription</keyword>
<evidence type="ECO:0000256" key="2">
    <source>
        <dbReference type="ARBA" id="ARBA00023015"/>
    </source>
</evidence>
<dbReference type="Pfam" id="PF04542">
    <property type="entry name" value="Sigma70_r2"/>
    <property type="match status" value="1"/>
</dbReference>
<dbReference type="SUPFAM" id="SSF88946">
    <property type="entry name" value="Sigma2 domain of RNA polymerase sigma factors"/>
    <property type="match status" value="1"/>
</dbReference>
<dbReference type="InterPro" id="IPR013324">
    <property type="entry name" value="RNA_pol_sigma_r3/r4-like"/>
</dbReference>
<reference evidence="7 8" key="1">
    <citation type="submission" date="2020-09" db="EMBL/GenBank/DDBJ databases">
        <title>Pseudoxanthomonas sp. CAU 1598 isolated from sand of Yaerae Beach.</title>
        <authorList>
            <person name="Kim W."/>
        </authorList>
    </citation>
    <scope>NUCLEOTIDE SEQUENCE [LARGE SCALE GENOMIC DNA]</scope>
    <source>
        <strain evidence="7 8">CAU 1598</strain>
    </source>
</reference>
<dbReference type="Proteomes" id="UP000613768">
    <property type="component" value="Unassembled WGS sequence"/>
</dbReference>
<evidence type="ECO:0000259" key="5">
    <source>
        <dbReference type="Pfam" id="PF04542"/>
    </source>
</evidence>
<gene>
    <name evidence="7" type="ORF">IFO71_02570</name>
</gene>